<keyword evidence="6" id="KW-1003">Cell membrane</keyword>
<keyword evidence="9" id="KW-1185">Reference proteome</keyword>
<comment type="similarity">
    <text evidence="2 6">Belongs to the ABC-2 integral membrane protein family.</text>
</comment>
<proteinExistence type="inferred from homology"/>
<feature type="transmembrane region" description="Helical" evidence="6">
    <location>
        <begin position="140"/>
        <end position="164"/>
    </location>
</feature>
<name>A0A9Q8TXR7_9GAMM</name>
<evidence type="ECO:0000256" key="2">
    <source>
        <dbReference type="ARBA" id="ARBA00007783"/>
    </source>
</evidence>
<feature type="domain" description="ABC transmembrane type-2" evidence="7">
    <location>
        <begin position="20"/>
        <end position="252"/>
    </location>
</feature>
<dbReference type="PANTHER" id="PTHR43332:SF2">
    <property type="entry name" value="INNER MEMBRANE TRANSPORT PERMEASE YADH"/>
    <property type="match status" value="1"/>
</dbReference>
<dbReference type="AlphaFoldDB" id="A0A9Q8TXR7"/>
<evidence type="ECO:0000256" key="1">
    <source>
        <dbReference type="ARBA" id="ARBA00004141"/>
    </source>
</evidence>
<keyword evidence="4 6" id="KW-1133">Transmembrane helix</keyword>
<dbReference type="InterPro" id="IPR000412">
    <property type="entry name" value="ABC_2_transport"/>
</dbReference>
<dbReference type="PANTHER" id="PTHR43332">
    <property type="entry name" value="INNER MEMBRANE TRANSPORT PERMEASE YADH-RELATED"/>
    <property type="match status" value="1"/>
</dbReference>
<accession>A0A9Q8TXR7</accession>
<keyword evidence="6" id="KW-0813">Transport</keyword>
<evidence type="ECO:0000256" key="4">
    <source>
        <dbReference type="ARBA" id="ARBA00022989"/>
    </source>
</evidence>
<gene>
    <name evidence="8" type="ORF">M9B40_03130</name>
</gene>
<evidence type="ECO:0000313" key="8">
    <source>
        <dbReference type="EMBL" id="URQ62736.1"/>
    </source>
</evidence>
<evidence type="ECO:0000256" key="3">
    <source>
        <dbReference type="ARBA" id="ARBA00022692"/>
    </source>
</evidence>
<dbReference type="GO" id="GO:0043190">
    <property type="term" value="C:ATP-binding cassette (ABC) transporter complex"/>
    <property type="evidence" value="ECO:0007669"/>
    <property type="project" value="InterPro"/>
</dbReference>
<evidence type="ECO:0000256" key="5">
    <source>
        <dbReference type="ARBA" id="ARBA00023136"/>
    </source>
</evidence>
<dbReference type="NCBIfam" id="NF011648">
    <property type="entry name" value="PRK15066.1"/>
    <property type="match status" value="1"/>
</dbReference>
<dbReference type="PRINTS" id="PR00164">
    <property type="entry name" value="ABC2TRNSPORT"/>
</dbReference>
<keyword evidence="3 6" id="KW-0812">Transmembrane</keyword>
<dbReference type="PIRSF" id="PIRSF006648">
    <property type="entry name" value="DrrB"/>
    <property type="match status" value="1"/>
</dbReference>
<organism evidence="8 9">
    <name type="scientific">SAR86 cluster bacterium</name>
    <dbReference type="NCBI Taxonomy" id="2030880"/>
    <lineage>
        <taxon>Bacteria</taxon>
        <taxon>Pseudomonadati</taxon>
        <taxon>Pseudomonadota</taxon>
        <taxon>Gammaproteobacteria</taxon>
        <taxon>SAR86 cluster</taxon>
    </lineage>
</organism>
<dbReference type="Pfam" id="PF01061">
    <property type="entry name" value="ABC2_membrane"/>
    <property type="match status" value="1"/>
</dbReference>
<dbReference type="GO" id="GO:0140359">
    <property type="term" value="F:ABC-type transporter activity"/>
    <property type="evidence" value="ECO:0007669"/>
    <property type="project" value="InterPro"/>
</dbReference>
<keyword evidence="5 6" id="KW-0472">Membrane</keyword>
<protein>
    <recommendedName>
        <fullName evidence="6">Transport permease protein</fullName>
    </recommendedName>
</protein>
<reference evidence="8" key="1">
    <citation type="submission" date="2022-05" db="EMBL/GenBank/DDBJ databases">
        <title>Single-amplified genomics reveal most streamlined microbe among free-living bacteria.</title>
        <authorList>
            <person name="Roda-Garcia J."/>
            <person name="Haro-Moreno J.M."/>
            <person name="Rodriguez-Valera F."/>
            <person name="Almagro-Moreno S."/>
            <person name="Lopez-Perez M."/>
        </authorList>
    </citation>
    <scope>NUCLEOTIDE SEQUENCE</scope>
    <source>
        <strain evidence="8">TMED112-D2-2</strain>
    </source>
</reference>
<feature type="transmembrane region" description="Helical" evidence="6">
    <location>
        <begin position="231"/>
        <end position="249"/>
    </location>
</feature>
<feature type="transmembrane region" description="Helical" evidence="6">
    <location>
        <begin position="106"/>
        <end position="134"/>
    </location>
</feature>
<feature type="transmembrane region" description="Helical" evidence="6">
    <location>
        <begin position="176"/>
        <end position="195"/>
    </location>
</feature>
<evidence type="ECO:0000313" key="9">
    <source>
        <dbReference type="Proteomes" id="UP001056381"/>
    </source>
</evidence>
<dbReference type="PROSITE" id="PS51012">
    <property type="entry name" value="ABC_TM2"/>
    <property type="match status" value="1"/>
</dbReference>
<dbReference type="InterPro" id="IPR052522">
    <property type="entry name" value="ABC-2_transport_permease"/>
</dbReference>
<evidence type="ECO:0000256" key="6">
    <source>
        <dbReference type="RuleBase" id="RU361157"/>
    </source>
</evidence>
<evidence type="ECO:0000259" key="7">
    <source>
        <dbReference type="PROSITE" id="PS51012"/>
    </source>
</evidence>
<sequence>MINLRALITLSNYQVRRIFRIWIQTIVPPAITTALYFLIFGQLIGRRIGEMPGYEGLSYIEFMVPGLIMLSVITNAYGNVASGFYGAKFQKALEEIIISPMPNWAVLLGFISGGIVRGFIVGLVVIFVSIFFVQITIDNLLLTIFSVFLTSLLFSVLGLINGIFAKNFDDISIVPTFILTPLIYLGGIFYSIEILTSEWQFISKLNPILYIVNFFRFAMLGSSEIDPMQGFVLILFFTFLFSVIAYTLLVRGVGTKE</sequence>
<dbReference type="Proteomes" id="UP001056381">
    <property type="component" value="Chromosome"/>
</dbReference>
<dbReference type="InterPro" id="IPR013525">
    <property type="entry name" value="ABC2_TM"/>
</dbReference>
<comment type="subcellular location">
    <subcellularLocation>
        <location evidence="6">Cell inner membrane</location>
        <topology evidence="6">Multi-pass membrane protein</topology>
    </subcellularLocation>
    <subcellularLocation>
        <location evidence="1">Membrane</location>
        <topology evidence="1">Multi-pass membrane protein</topology>
    </subcellularLocation>
</comment>
<dbReference type="EMBL" id="CP097966">
    <property type="protein sequence ID" value="URQ62736.1"/>
    <property type="molecule type" value="Genomic_DNA"/>
</dbReference>
<feature type="transmembrane region" description="Helical" evidence="6">
    <location>
        <begin position="21"/>
        <end position="44"/>
    </location>
</feature>
<dbReference type="InterPro" id="IPR047817">
    <property type="entry name" value="ABC2_TM_bact-type"/>
</dbReference>
<feature type="transmembrane region" description="Helical" evidence="6">
    <location>
        <begin position="64"/>
        <end position="85"/>
    </location>
</feature>